<dbReference type="CDD" id="cd00392">
    <property type="entry name" value="Ribosomal_L13"/>
    <property type="match status" value="1"/>
</dbReference>
<dbReference type="NCBIfam" id="TIGR01066">
    <property type="entry name" value="rplM_bact"/>
    <property type="match status" value="1"/>
</dbReference>
<dbReference type="GO" id="GO:0006412">
    <property type="term" value="P:translation"/>
    <property type="evidence" value="ECO:0007669"/>
    <property type="project" value="UniProtKB-UniRule"/>
</dbReference>
<keyword evidence="3 4" id="KW-0687">Ribonucleoprotein</keyword>
<evidence type="ECO:0000256" key="1">
    <source>
        <dbReference type="ARBA" id="ARBA00006227"/>
    </source>
</evidence>
<comment type="caution">
    <text evidence="5">The sequence shown here is derived from an EMBL/GenBank/DDBJ whole genome shotgun (WGS) entry which is preliminary data.</text>
</comment>
<dbReference type="InterPro" id="IPR005823">
    <property type="entry name" value="Ribosomal_uL13_bac-type"/>
</dbReference>
<organism evidence="5 6">
    <name type="scientific">Candidatus Yanofskybacteria bacterium GW2011_GWA1_48_10</name>
    <dbReference type="NCBI Taxonomy" id="1619022"/>
    <lineage>
        <taxon>Bacteria</taxon>
        <taxon>Candidatus Yanofskyibacteriota</taxon>
    </lineage>
</organism>
<dbReference type="Proteomes" id="UP000034403">
    <property type="component" value="Unassembled WGS sequence"/>
</dbReference>
<comment type="subunit">
    <text evidence="4">Part of the 50S ribosomal subunit.</text>
</comment>
<accession>A0A0G1U7Y6</accession>
<dbReference type="PIRSF" id="PIRSF002181">
    <property type="entry name" value="Ribosomal_L13"/>
    <property type="match status" value="1"/>
</dbReference>
<evidence type="ECO:0000313" key="6">
    <source>
        <dbReference type="Proteomes" id="UP000034403"/>
    </source>
</evidence>
<dbReference type="GO" id="GO:0003729">
    <property type="term" value="F:mRNA binding"/>
    <property type="evidence" value="ECO:0007669"/>
    <property type="project" value="TreeGrafter"/>
</dbReference>
<keyword evidence="2 4" id="KW-0689">Ribosomal protein</keyword>
<dbReference type="Gene3D" id="3.90.1180.10">
    <property type="entry name" value="Ribosomal protein L13"/>
    <property type="match status" value="1"/>
</dbReference>
<proteinExistence type="inferred from homology"/>
<dbReference type="EMBL" id="LCPC01000001">
    <property type="protein sequence ID" value="KKU90189.1"/>
    <property type="molecule type" value="Genomic_DNA"/>
</dbReference>
<evidence type="ECO:0000256" key="4">
    <source>
        <dbReference type="HAMAP-Rule" id="MF_01366"/>
    </source>
</evidence>
<dbReference type="AlphaFoldDB" id="A0A0G1U7Y6"/>
<dbReference type="HAMAP" id="MF_01366">
    <property type="entry name" value="Ribosomal_uL13"/>
    <property type="match status" value="1"/>
</dbReference>
<dbReference type="PANTHER" id="PTHR11545">
    <property type="entry name" value="RIBOSOMAL PROTEIN L13"/>
    <property type="match status" value="1"/>
</dbReference>
<dbReference type="PANTHER" id="PTHR11545:SF2">
    <property type="entry name" value="LARGE RIBOSOMAL SUBUNIT PROTEIN UL13M"/>
    <property type="match status" value="1"/>
</dbReference>
<dbReference type="SUPFAM" id="SSF52161">
    <property type="entry name" value="Ribosomal protein L13"/>
    <property type="match status" value="1"/>
</dbReference>
<dbReference type="InterPro" id="IPR005822">
    <property type="entry name" value="Ribosomal_uL13"/>
</dbReference>
<evidence type="ECO:0000313" key="5">
    <source>
        <dbReference type="EMBL" id="KKU90189.1"/>
    </source>
</evidence>
<protein>
    <recommendedName>
        <fullName evidence="4">Large ribosomal subunit protein uL13</fullName>
    </recommendedName>
</protein>
<evidence type="ECO:0000256" key="3">
    <source>
        <dbReference type="ARBA" id="ARBA00023274"/>
    </source>
</evidence>
<gene>
    <name evidence="4" type="primary">rplM</name>
    <name evidence="5" type="ORF">UY20_C0001G0040</name>
</gene>
<comment type="function">
    <text evidence="4">This protein is one of the early assembly proteins of the 50S ribosomal subunit, although it is not seen to bind rRNA by itself. It is important during the early stages of 50S assembly.</text>
</comment>
<comment type="similarity">
    <text evidence="1 4">Belongs to the universal ribosomal protein uL13 family.</text>
</comment>
<sequence length="115" mass="13468">MDIYEIDAKNQSLGRIATKVATVLRGKHLASFSPEKQPNVEVLIKNLDQAKFTGNKLDKKTYFHYSGYHGGIRERNLGEEWKKNPQKIFRRVVYRMLPTNKMRDKIIKNLKFDLS</sequence>
<dbReference type="Pfam" id="PF00572">
    <property type="entry name" value="Ribosomal_L13"/>
    <property type="match status" value="1"/>
</dbReference>
<dbReference type="GO" id="GO:0003735">
    <property type="term" value="F:structural constituent of ribosome"/>
    <property type="evidence" value="ECO:0007669"/>
    <property type="project" value="InterPro"/>
</dbReference>
<dbReference type="GO" id="GO:0017148">
    <property type="term" value="P:negative regulation of translation"/>
    <property type="evidence" value="ECO:0007669"/>
    <property type="project" value="TreeGrafter"/>
</dbReference>
<dbReference type="GO" id="GO:0005840">
    <property type="term" value="C:ribosome"/>
    <property type="evidence" value="ECO:0007669"/>
    <property type="project" value="UniProtKB-KW"/>
</dbReference>
<evidence type="ECO:0000256" key="2">
    <source>
        <dbReference type="ARBA" id="ARBA00022980"/>
    </source>
</evidence>
<name>A0A0G1U7Y6_9BACT</name>
<reference evidence="5 6" key="1">
    <citation type="journal article" date="2015" name="Nature">
        <title>rRNA introns, odd ribosomes, and small enigmatic genomes across a large radiation of phyla.</title>
        <authorList>
            <person name="Brown C.T."/>
            <person name="Hug L.A."/>
            <person name="Thomas B.C."/>
            <person name="Sharon I."/>
            <person name="Castelle C.J."/>
            <person name="Singh A."/>
            <person name="Wilkins M.J."/>
            <person name="Williams K.H."/>
            <person name="Banfield J.F."/>
        </authorList>
    </citation>
    <scope>NUCLEOTIDE SEQUENCE [LARGE SCALE GENOMIC DNA]</scope>
</reference>
<dbReference type="InterPro" id="IPR036899">
    <property type="entry name" value="Ribosomal_uL13_sf"/>
</dbReference>
<dbReference type="GO" id="GO:1990904">
    <property type="term" value="C:ribonucleoprotein complex"/>
    <property type="evidence" value="ECO:0007669"/>
    <property type="project" value="UniProtKB-KW"/>
</dbReference>